<name>F7DP64_CALJA</name>
<dbReference type="STRING" id="9483.ENSCJAP00000024470"/>
<sequence>MELPAVNLKCPSSSVSRNHHVILLGHWLLTICFWREFSAKPRLEATELTSAPCKPGSPSLTAGLHRVLGLLCLGQLHHPGLGRVGCGSAGLHRRHKHVSVWLAGHHLPGHRTHQHLLPAGKPHGHGPLRRGHGHPQLAAQAALLLLHLPHVPGARG</sequence>
<evidence type="ECO:0000313" key="1">
    <source>
        <dbReference type="Ensembl" id="ENSCJAP00000024470.2"/>
    </source>
</evidence>
<gene>
    <name evidence="1" type="primary">AGTRAP</name>
</gene>
<reference evidence="1" key="3">
    <citation type="submission" date="2025-09" db="UniProtKB">
        <authorList>
            <consortium name="Ensembl"/>
        </authorList>
    </citation>
    <scope>IDENTIFICATION</scope>
</reference>
<dbReference type="GeneTree" id="ENSGT00390000017402"/>
<dbReference type="InParanoid" id="F7DP64"/>
<dbReference type="Bgee" id="ENSCJAG00000013319">
    <property type="expression patterns" value="Expressed in kidney and 6 other cell types or tissues"/>
</dbReference>
<reference evidence="1" key="2">
    <citation type="submission" date="2025-08" db="UniProtKB">
        <authorList>
            <consortium name="Ensembl"/>
        </authorList>
    </citation>
    <scope>IDENTIFICATION</scope>
</reference>
<keyword evidence="2" id="KW-1185">Reference proteome</keyword>
<dbReference type="OMA" id="LRGWHGH"/>
<dbReference type="AlphaFoldDB" id="F7DP64"/>
<organism evidence="1 2">
    <name type="scientific">Callithrix jacchus</name>
    <name type="common">White-tufted-ear marmoset</name>
    <name type="synonym">Simia Jacchus</name>
    <dbReference type="NCBI Taxonomy" id="9483"/>
    <lineage>
        <taxon>Eukaryota</taxon>
        <taxon>Metazoa</taxon>
        <taxon>Chordata</taxon>
        <taxon>Craniata</taxon>
        <taxon>Vertebrata</taxon>
        <taxon>Euteleostomi</taxon>
        <taxon>Mammalia</taxon>
        <taxon>Eutheria</taxon>
        <taxon>Euarchontoglires</taxon>
        <taxon>Primates</taxon>
        <taxon>Haplorrhini</taxon>
        <taxon>Platyrrhini</taxon>
        <taxon>Cebidae</taxon>
        <taxon>Callitrichinae</taxon>
        <taxon>Callithrix</taxon>
        <taxon>Callithrix</taxon>
    </lineage>
</organism>
<dbReference type="HOGENOM" id="CLU_126745_0_0_1"/>
<proteinExistence type="predicted"/>
<dbReference type="Ensembl" id="ENSCJAT00000025880.3">
    <property type="protein sequence ID" value="ENSCJAP00000024470.2"/>
    <property type="gene ID" value="ENSCJAG00000013319.4"/>
</dbReference>
<reference evidence="1" key="1">
    <citation type="submission" date="2009-03" db="EMBL/GenBank/DDBJ databases">
        <authorList>
            <person name="Warren W."/>
            <person name="Ye L."/>
            <person name="Minx P."/>
            <person name="Worley K."/>
            <person name="Gibbs R."/>
            <person name="Wilson R.K."/>
        </authorList>
    </citation>
    <scope>NUCLEOTIDE SEQUENCE [LARGE SCALE GENOMIC DNA]</scope>
</reference>
<accession>F7DP64</accession>
<dbReference type="Proteomes" id="UP000008225">
    <property type="component" value="Chromosome 7"/>
</dbReference>
<dbReference type="FunCoup" id="F7DP64">
    <property type="interactions" value="938"/>
</dbReference>
<protein>
    <submittedName>
        <fullName evidence="1">Angiotensin II receptor associated protein</fullName>
    </submittedName>
</protein>
<evidence type="ECO:0000313" key="2">
    <source>
        <dbReference type="Proteomes" id="UP000008225"/>
    </source>
</evidence>